<dbReference type="InterPro" id="IPR011762">
    <property type="entry name" value="COA_CT_N"/>
</dbReference>
<dbReference type="GO" id="GO:0005739">
    <property type="term" value="C:mitochondrion"/>
    <property type="evidence" value="ECO:0007669"/>
    <property type="project" value="TreeGrafter"/>
</dbReference>
<dbReference type="InterPro" id="IPR029045">
    <property type="entry name" value="ClpP/crotonase-like_dom_sf"/>
</dbReference>
<name>A0A8J5CXL4_CHIOP</name>
<dbReference type="GO" id="GO:0003989">
    <property type="term" value="F:acetyl-CoA carboxylase activity"/>
    <property type="evidence" value="ECO:0007669"/>
    <property type="project" value="InterPro"/>
</dbReference>
<reference evidence="3" key="1">
    <citation type="submission" date="2020-07" db="EMBL/GenBank/DDBJ databases">
        <title>The High-quality genome of the commercially important snow crab, Chionoecetes opilio.</title>
        <authorList>
            <person name="Jeong J.-H."/>
            <person name="Ryu S."/>
        </authorList>
    </citation>
    <scope>NUCLEOTIDE SEQUENCE</scope>
    <source>
        <strain evidence="3">MADBK_172401_WGS</strain>
        <tissue evidence="3">Digestive gland</tissue>
    </source>
</reference>
<feature type="domain" description="CoA carboxyltransferase N-terminal" evidence="2">
    <location>
        <begin position="1"/>
        <end position="207"/>
    </location>
</feature>
<dbReference type="EMBL" id="JACEEZ010006893">
    <property type="protein sequence ID" value="KAG0724471.1"/>
    <property type="molecule type" value="Genomic_DNA"/>
</dbReference>
<proteinExistence type="predicted"/>
<evidence type="ECO:0000313" key="3">
    <source>
        <dbReference type="EMBL" id="KAG0724471.1"/>
    </source>
</evidence>
<dbReference type="SUPFAM" id="SSF52096">
    <property type="entry name" value="ClpP/crotonase"/>
    <property type="match status" value="1"/>
</dbReference>
<dbReference type="InterPro" id="IPR034733">
    <property type="entry name" value="AcCoA_carboxyl_beta"/>
</dbReference>
<keyword evidence="4" id="KW-1185">Reference proteome</keyword>
<evidence type="ECO:0000259" key="2">
    <source>
        <dbReference type="PROSITE" id="PS50980"/>
    </source>
</evidence>
<dbReference type="GO" id="GO:0006633">
    <property type="term" value="P:fatty acid biosynthetic process"/>
    <property type="evidence" value="ECO:0007669"/>
    <property type="project" value="TreeGrafter"/>
</dbReference>
<dbReference type="PANTHER" id="PTHR45728:SF3">
    <property type="entry name" value="ACETYL-COA CARBOXYLASE"/>
    <property type="match status" value="1"/>
</dbReference>
<feature type="signal peptide" evidence="1">
    <location>
        <begin position="1"/>
        <end position="24"/>
    </location>
</feature>
<dbReference type="PROSITE" id="PS50980">
    <property type="entry name" value="COA_CT_NTER"/>
    <property type="match status" value="1"/>
</dbReference>
<gene>
    <name evidence="3" type="primary">ACAC_1</name>
    <name evidence="3" type="ORF">GWK47_005074</name>
</gene>
<keyword evidence="1" id="KW-0732">Signal</keyword>
<evidence type="ECO:0000256" key="1">
    <source>
        <dbReference type="SAM" id="SignalP"/>
    </source>
</evidence>
<dbReference type="Pfam" id="PF01039">
    <property type="entry name" value="Carboxyl_trans"/>
    <property type="match status" value="1"/>
</dbReference>
<dbReference type="OrthoDB" id="14612at2759"/>
<sequence>MKLLLLLLLLLLYFIVFHPSLVAGEAEDIPEHLISLVELVLDEDDQLVEEKRLPGENNIGMVAWRLTLHTPQYPQGRDVIVICNDITYQIGSFGPHEDILFLKASQLARELKIPRVYIAANSGARIGLAEEIKHMFKVAWEDPAEPDKGFKYLYLTPEDYKTVSTLDSIYCELIDHEGDAHYKINHIIGVLSLRESIRSAIRSLLGD</sequence>
<dbReference type="Gene3D" id="3.90.226.10">
    <property type="entry name" value="2-enoyl-CoA Hydratase, Chain A, domain 1"/>
    <property type="match status" value="1"/>
</dbReference>
<protein>
    <submittedName>
        <fullName evidence="3">Acetyl-CoA carboxylase</fullName>
    </submittedName>
</protein>
<organism evidence="3 4">
    <name type="scientific">Chionoecetes opilio</name>
    <name type="common">Atlantic snow crab</name>
    <name type="synonym">Cancer opilio</name>
    <dbReference type="NCBI Taxonomy" id="41210"/>
    <lineage>
        <taxon>Eukaryota</taxon>
        <taxon>Metazoa</taxon>
        <taxon>Ecdysozoa</taxon>
        <taxon>Arthropoda</taxon>
        <taxon>Crustacea</taxon>
        <taxon>Multicrustacea</taxon>
        <taxon>Malacostraca</taxon>
        <taxon>Eumalacostraca</taxon>
        <taxon>Eucarida</taxon>
        <taxon>Decapoda</taxon>
        <taxon>Pleocyemata</taxon>
        <taxon>Brachyura</taxon>
        <taxon>Eubrachyura</taxon>
        <taxon>Majoidea</taxon>
        <taxon>Majidae</taxon>
        <taxon>Chionoecetes</taxon>
    </lineage>
</organism>
<comment type="caution">
    <text evidence="3">The sequence shown here is derived from an EMBL/GenBank/DDBJ whole genome shotgun (WGS) entry which is preliminary data.</text>
</comment>
<evidence type="ECO:0000313" key="4">
    <source>
        <dbReference type="Proteomes" id="UP000770661"/>
    </source>
</evidence>
<dbReference type="Proteomes" id="UP000770661">
    <property type="component" value="Unassembled WGS sequence"/>
</dbReference>
<feature type="chain" id="PRO_5035149335" evidence="1">
    <location>
        <begin position="25"/>
        <end position="207"/>
    </location>
</feature>
<dbReference type="AlphaFoldDB" id="A0A8J5CXL4"/>
<accession>A0A8J5CXL4</accession>
<dbReference type="PANTHER" id="PTHR45728">
    <property type="entry name" value="ACETYL-COA CARBOXYLASE, ISOFORM A"/>
    <property type="match status" value="1"/>
</dbReference>
<dbReference type="InterPro" id="IPR049076">
    <property type="entry name" value="ACCA"/>
</dbReference>